<evidence type="ECO:0000313" key="1">
    <source>
        <dbReference type="EMBL" id="JAH86235.1"/>
    </source>
</evidence>
<name>A0A0E9W9L4_ANGAN</name>
<reference evidence="1" key="2">
    <citation type="journal article" date="2015" name="Fish Shellfish Immunol.">
        <title>Early steps in the European eel (Anguilla anguilla)-Vibrio vulnificus interaction in the gills: Role of the RtxA13 toxin.</title>
        <authorList>
            <person name="Callol A."/>
            <person name="Pajuelo D."/>
            <person name="Ebbesson L."/>
            <person name="Teles M."/>
            <person name="MacKenzie S."/>
            <person name="Amaro C."/>
        </authorList>
    </citation>
    <scope>NUCLEOTIDE SEQUENCE</scope>
</reference>
<dbReference type="EMBL" id="GBXM01022342">
    <property type="protein sequence ID" value="JAH86235.1"/>
    <property type="molecule type" value="Transcribed_RNA"/>
</dbReference>
<protein>
    <submittedName>
        <fullName evidence="1">Uncharacterized protein</fullName>
    </submittedName>
</protein>
<proteinExistence type="predicted"/>
<organism evidence="1">
    <name type="scientific">Anguilla anguilla</name>
    <name type="common">European freshwater eel</name>
    <name type="synonym">Muraena anguilla</name>
    <dbReference type="NCBI Taxonomy" id="7936"/>
    <lineage>
        <taxon>Eukaryota</taxon>
        <taxon>Metazoa</taxon>
        <taxon>Chordata</taxon>
        <taxon>Craniata</taxon>
        <taxon>Vertebrata</taxon>
        <taxon>Euteleostomi</taxon>
        <taxon>Actinopterygii</taxon>
        <taxon>Neopterygii</taxon>
        <taxon>Teleostei</taxon>
        <taxon>Anguilliformes</taxon>
        <taxon>Anguillidae</taxon>
        <taxon>Anguilla</taxon>
    </lineage>
</organism>
<sequence>MTIYLLSNTFLFFFVSKENMSILICTKY</sequence>
<reference evidence="1" key="1">
    <citation type="submission" date="2014-11" db="EMBL/GenBank/DDBJ databases">
        <authorList>
            <person name="Amaro Gonzalez C."/>
        </authorList>
    </citation>
    <scope>NUCLEOTIDE SEQUENCE</scope>
</reference>
<dbReference type="AlphaFoldDB" id="A0A0E9W9L4"/>
<accession>A0A0E9W9L4</accession>